<dbReference type="EMBL" id="CP021112">
    <property type="protein sequence ID" value="ARP98722.1"/>
    <property type="molecule type" value="Genomic_DNA"/>
</dbReference>
<organism evidence="2 3">
    <name type="scientific">Pseudorhodoplanes sinuspersici</name>
    <dbReference type="NCBI Taxonomy" id="1235591"/>
    <lineage>
        <taxon>Bacteria</taxon>
        <taxon>Pseudomonadati</taxon>
        <taxon>Pseudomonadota</taxon>
        <taxon>Alphaproteobacteria</taxon>
        <taxon>Hyphomicrobiales</taxon>
        <taxon>Pseudorhodoplanes</taxon>
    </lineage>
</organism>
<keyword evidence="1" id="KW-1133">Transmembrane helix</keyword>
<dbReference type="OrthoDB" id="7275411at2"/>
<protein>
    <submittedName>
        <fullName evidence="2">Uncharacterized protein</fullName>
    </submittedName>
</protein>
<accession>A0A1W6ZN26</accession>
<feature type="transmembrane region" description="Helical" evidence="1">
    <location>
        <begin position="156"/>
        <end position="174"/>
    </location>
</feature>
<proteinExistence type="predicted"/>
<name>A0A1W6ZN26_9HYPH</name>
<gene>
    <name evidence="2" type="ORF">CAK95_06240</name>
</gene>
<dbReference type="AlphaFoldDB" id="A0A1W6ZN26"/>
<keyword evidence="3" id="KW-1185">Reference proteome</keyword>
<dbReference type="KEGG" id="psin:CAK95_06240"/>
<keyword evidence="1" id="KW-0472">Membrane</keyword>
<feature type="transmembrane region" description="Helical" evidence="1">
    <location>
        <begin position="180"/>
        <end position="199"/>
    </location>
</feature>
<keyword evidence="1" id="KW-0812">Transmembrane</keyword>
<evidence type="ECO:0000256" key="1">
    <source>
        <dbReference type="SAM" id="Phobius"/>
    </source>
</evidence>
<feature type="transmembrane region" description="Helical" evidence="1">
    <location>
        <begin position="93"/>
        <end position="111"/>
    </location>
</feature>
<feature type="transmembrane region" description="Helical" evidence="1">
    <location>
        <begin position="211"/>
        <end position="232"/>
    </location>
</feature>
<sequence length="270" mass="28577">MSPVDYFWLSLVLKAALTATIIVTASLIVERGGPFLGAMIASLPTSVGAAYIILALEHTPEFISHSAIGSLAGNAAGVIFAAAYALLAQKRSLVVSLGSALLAWFAVASLLRFVDWGIWGAIILNAIVVTITISVTARARAASVSKPETTPNPYDIPVRAALVSLFVILVTTVSHSIGPFASGLFAVFPMAMSSFIIILHTRIGGKATSNVIAHAQVPMLGLILVFVIVHFLTPVTGVWWALGLGLLASLAWNAFLWVRRTRFVTSMPLE</sequence>
<dbReference type="STRING" id="1235591.CAK95_06240"/>
<feature type="transmembrane region" description="Helical" evidence="1">
    <location>
        <begin position="35"/>
        <end position="56"/>
    </location>
</feature>
<evidence type="ECO:0000313" key="3">
    <source>
        <dbReference type="Proteomes" id="UP000194137"/>
    </source>
</evidence>
<dbReference type="Proteomes" id="UP000194137">
    <property type="component" value="Chromosome"/>
</dbReference>
<feature type="transmembrane region" description="Helical" evidence="1">
    <location>
        <begin position="238"/>
        <end position="258"/>
    </location>
</feature>
<dbReference type="RefSeq" id="WP_086087146.1">
    <property type="nucleotide sequence ID" value="NZ_CP021112.1"/>
</dbReference>
<evidence type="ECO:0000313" key="2">
    <source>
        <dbReference type="EMBL" id="ARP98722.1"/>
    </source>
</evidence>
<feature type="transmembrane region" description="Helical" evidence="1">
    <location>
        <begin position="6"/>
        <end position="28"/>
    </location>
</feature>
<reference evidence="2 3" key="1">
    <citation type="submission" date="2017-05" db="EMBL/GenBank/DDBJ databases">
        <title>Full genome sequence of Pseudorhodoplanes sinuspersici.</title>
        <authorList>
            <person name="Dastgheib S.M.M."/>
            <person name="Shavandi M."/>
            <person name="Tirandaz H."/>
        </authorList>
    </citation>
    <scope>NUCLEOTIDE SEQUENCE [LARGE SCALE GENOMIC DNA]</scope>
    <source>
        <strain evidence="2 3">RIPI110</strain>
    </source>
</reference>
<feature type="transmembrane region" description="Helical" evidence="1">
    <location>
        <begin position="62"/>
        <end position="86"/>
    </location>
</feature>
<feature type="transmembrane region" description="Helical" evidence="1">
    <location>
        <begin position="117"/>
        <end position="135"/>
    </location>
</feature>